<dbReference type="AlphaFoldDB" id="A0A1I1KC82"/>
<accession>A0A1I1KC82</accession>
<evidence type="ECO:0000256" key="7">
    <source>
        <dbReference type="ARBA" id="ARBA00023136"/>
    </source>
</evidence>
<dbReference type="PANTHER" id="PTHR30269">
    <property type="entry name" value="TRANSMEMBRANE PROTEIN YFCA"/>
    <property type="match status" value="1"/>
</dbReference>
<evidence type="ECO:0000256" key="8">
    <source>
        <dbReference type="RuleBase" id="RU363041"/>
    </source>
</evidence>
<keyword evidence="7 8" id="KW-0472">Membrane</keyword>
<evidence type="ECO:0000256" key="3">
    <source>
        <dbReference type="ARBA" id="ARBA00022448"/>
    </source>
</evidence>
<reference evidence="9 10" key="1">
    <citation type="submission" date="2016-10" db="EMBL/GenBank/DDBJ databases">
        <authorList>
            <person name="de Groot N.N."/>
        </authorList>
    </citation>
    <scope>NUCLEOTIDE SEQUENCE [LARGE SCALE GENOMIC DNA]</scope>
    <source>
        <strain evidence="9 10">DSM 29619</strain>
    </source>
</reference>
<evidence type="ECO:0000256" key="6">
    <source>
        <dbReference type="ARBA" id="ARBA00022989"/>
    </source>
</evidence>
<sequence>MDPIYLLYPAALMVGTAKGGLSSIGSLAVPLVALVMNPVTAAALLLPVYIVTDWVSVGLYRRHYSAPNLKIMIPGMLAGVALATLLVTIAPEALLLILTGVIGLWYCLRSWGRALLKRPEPNATRPALIPGLGWSLLAGVASYITHSAGPPTQAYLLPQRLPKLEFAGTIALCFAVVNLSKLPGYWLAGQFDALDWALLPGLVATGVAGTALGRWLTGVLPQAAYVRVIEALLLLLSVILLTKGITGLIQP</sequence>
<dbReference type="GO" id="GO:0005886">
    <property type="term" value="C:plasma membrane"/>
    <property type="evidence" value="ECO:0007669"/>
    <property type="project" value="UniProtKB-SubCell"/>
</dbReference>
<evidence type="ECO:0000256" key="1">
    <source>
        <dbReference type="ARBA" id="ARBA00004651"/>
    </source>
</evidence>
<evidence type="ECO:0000313" key="10">
    <source>
        <dbReference type="Proteomes" id="UP000231644"/>
    </source>
</evidence>
<keyword evidence="6 8" id="KW-1133">Transmembrane helix</keyword>
<dbReference type="InterPro" id="IPR052017">
    <property type="entry name" value="TSUP"/>
</dbReference>
<feature type="transmembrane region" description="Helical" evidence="8">
    <location>
        <begin position="27"/>
        <end position="50"/>
    </location>
</feature>
<feature type="transmembrane region" description="Helical" evidence="8">
    <location>
        <begin position="95"/>
        <end position="116"/>
    </location>
</feature>
<feature type="transmembrane region" description="Helical" evidence="8">
    <location>
        <begin position="166"/>
        <end position="184"/>
    </location>
</feature>
<dbReference type="InterPro" id="IPR002781">
    <property type="entry name" value="TM_pro_TauE-like"/>
</dbReference>
<evidence type="ECO:0000256" key="4">
    <source>
        <dbReference type="ARBA" id="ARBA00022475"/>
    </source>
</evidence>
<feature type="transmembrane region" description="Helical" evidence="8">
    <location>
        <begin position="128"/>
        <end position="146"/>
    </location>
</feature>
<protein>
    <recommendedName>
        <fullName evidence="8">Probable membrane transporter protein</fullName>
    </recommendedName>
</protein>
<feature type="transmembrane region" description="Helical" evidence="8">
    <location>
        <begin position="71"/>
        <end position="89"/>
    </location>
</feature>
<dbReference type="STRING" id="517719.SAMN05421762_1427"/>
<evidence type="ECO:0000256" key="5">
    <source>
        <dbReference type="ARBA" id="ARBA00022692"/>
    </source>
</evidence>
<dbReference type="RefSeq" id="WP_093452251.1">
    <property type="nucleotide sequence ID" value="NZ_FNZG01000003.1"/>
</dbReference>
<comment type="similarity">
    <text evidence="2 8">Belongs to the 4-toluene sulfonate uptake permease (TSUP) (TC 2.A.102) family.</text>
</comment>
<proteinExistence type="inferred from homology"/>
<dbReference type="EMBL" id="FOLX01000001">
    <property type="protein sequence ID" value="SFC58509.1"/>
    <property type="molecule type" value="Genomic_DNA"/>
</dbReference>
<dbReference type="OrthoDB" id="7028171at2"/>
<gene>
    <name evidence="9" type="ORF">SAMN05421762_1427</name>
</gene>
<evidence type="ECO:0000256" key="2">
    <source>
        <dbReference type="ARBA" id="ARBA00009142"/>
    </source>
</evidence>
<dbReference type="PANTHER" id="PTHR30269:SF37">
    <property type="entry name" value="MEMBRANE TRANSPORTER PROTEIN"/>
    <property type="match status" value="1"/>
</dbReference>
<feature type="transmembrane region" description="Helical" evidence="8">
    <location>
        <begin position="196"/>
        <end position="216"/>
    </location>
</feature>
<organism evidence="9 10">
    <name type="scientific">Pseudooceanicola nitratireducens</name>
    <dbReference type="NCBI Taxonomy" id="517719"/>
    <lineage>
        <taxon>Bacteria</taxon>
        <taxon>Pseudomonadati</taxon>
        <taxon>Pseudomonadota</taxon>
        <taxon>Alphaproteobacteria</taxon>
        <taxon>Rhodobacterales</taxon>
        <taxon>Paracoccaceae</taxon>
        <taxon>Pseudooceanicola</taxon>
    </lineage>
</organism>
<evidence type="ECO:0000313" key="9">
    <source>
        <dbReference type="EMBL" id="SFC58509.1"/>
    </source>
</evidence>
<keyword evidence="5 8" id="KW-0812">Transmembrane</keyword>
<keyword evidence="3" id="KW-0813">Transport</keyword>
<name>A0A1I1KC82_9RHOB</name>
<feature type="transmembrane region" description="Helical" evidence="8">
    <location>
        <begin position="228"/>
        <end position="249"/>
    </location>
</feature>
<dbReference type="Pfam" id="PF01925">
    <property type="entry name" value="TauE"/>
    <property type="match status" value="1"/>
</dbReference>
<dbReference type="Proteomes" id="UP000231644">
    <property type="component" value="Unassembled WGS sequence"/>
</dbReference>
<keyword evidence="10" id="KW-1185">Reference proteome</keyword>
<comment type="subcellular location">
    <subcellularLocation>
        <location evidence="1 8">Cell membrane</location>
        <topology evidence="1 8">Multi-pass membrane protein</topology>
    </subcellularLocation>
</comment>
<keyword evidence="4 8" id="KW-1003">Cell membrane</keyword>